<keyword evidence="2" id="KW-1185">Reference proteome</keyword>
<protein>
    <submittedName>
        <fullName evidence="1">Uncharacterized protein</fullName>
    </submittedName>
</protein>
<dbReference type="AlphaFoldDB" id="A0A0C3J1N3"/>
<reference evidence="1 2" key="1">
    <citation type="submission" date="2014-04" db="EMBL/GenBank/DDBJ databases">
        <authorList>
            <consortium name="DOE Joint Genome Institute"/>
            <person name="Kuo A."/>
            <person name="Kohler A."/>
            <person name="Costa M.D."/>
            <person name="Nagy L.G."/>
            <person name="Floudas D."/>
            <person name="Copeland A."/>
            <person name="Barry K.W."/>
            <person name="Cichocki N."/>
            <person name="Veneault-Fourrey C."/>
            <person name="LaButti K."/>
            <person name="Lindquist E.A."/>
            <person name="Lipzen A."/>
            <person name="Lundell T."/>
            <person name="Morin E."/>
            <person name="Murat C."/>
            <person name="Sun H."/>
            <person name="Tunlid A."/>
            <person name="Henrissat B."/>
            <person name="Grigoriev I.V."/>
            <person name="Hibbett D.S."/>
            <person name="Martin F."/>
            <person name="Nordberg H.P."/>
            <person name="Cantor M.N."/>
            <person name="Hua S.X."/>
        </authorList>
    </citation>
    <scope>NUCLEOTIDE SEQUENCE [LARGE SCALE GENOMIC DNA]</scope>
    <source>
        <strain evidence="1 2">Marx 270</strain>
    </source>
</reference>
<sequence>MLIPSALRRFPGLYGRHASSAPSCSCSPMGQFVGITAESWDRYLSRSTGGVAVGDLAYIVEKYLLPPLEATCVLCTAPHA</sequence>
<evidence type="ECO:0000313" key="1">
    <source>
        <dbReference type="EMBL" id="KIO02993.1"/>
    </source>
</evidence>
<accession>A0A0C3J1N3</accession>
<name>A0A0C3J1N3_PISTI</name>
<evidence type="ECO:0000313" key="2">
    <source>
        <dbReference type="Proteomes" id="UP000054217"/>
    </source>
</evidence>
<gene>
    <name evidence="1" type="ORF">M404DRAFT_1001619</name>
</gene>
<dbReference type="HOGENOM" id="CLU_2590719_0_0_1"/>
<reference evidence="2" key="2">
    <citation type="submission" date="2015-01" db="EMBL/GenBank/DDBJ databases">
        <title>Evolutionary Origins and Diversification of the Mycorrhizal Mutualists.</title>
        <authorList>
            <consortium name="DOE Joint Genome Institute"/>
            <consortium name="Mycorrhizal Genomics Consortium"/>
            <person name="Kohler A."/>
            <person name="Kuo A."/>
            <person name="Nagy L.G."/>
            <person name="Floudas D."/>
            <person name="Copeland A."/>
            <person name="Barry K.W."/>
            <person name="Cichocki N."/>
            <person name="Veneault-Fourrey C."/>
            <person name="LaButti K."/>
            <person name="Lindquist E.A."/>
            <person name="Lipzen A."/>
            <person name="Lundell T."/>
            <person name="Morin E."/>
            <person name="Murat C."/>
            <person name="Riley R."/>
            <person name="Ohm R."/>
            <person name="Sun H."/>
            <person name="Tunlid A."/>
            <person name="Henrissat B."/>
            <person name="Grigoriev I.V."/>
            <person name="Hibbett D.S."/>
            <person name="Martin F."/>
        </authorList>
    </citation>
    <scope>NUCLEOTIDE SEQUENCE [LARGE SCALE GENOMIC DNA]</scope>
    <source>
        <strain evidence="2">Marx 270</strain>
    </source>
</reference>
<dbReference type="Proteomes" id="UP000054217">
    <property type="component" value="Unassembled WGS sequence"/>
</dbReference>
<organism evidence="1 2">
    <name type="scientific">Pisolithus tinctorius Marx 270</name>
    <dbReference type="NCBI Taxonomy" id="870435"/>
    <lineage>
        <taxon>Eukaryota</taxon>
        <taxon>Fungi</taxon>
        <taxon>Dikarya</taxon>
        <taxon>Basidiomycota</taxon>
        <taxon>Agaricomycotina</taxon>
        <taxon>Agaricomycetes</taxon>
        <taxon>Agaricomycetidae</taxon>
        <taxon>Boletales</taxon>
        <taxon>Sclerodermatineae</taxon>
        <taxon>Pisolithaceae</taxon>
        <taxon>Pisolithus</taxon>
    </lineage>
</organism>
<dbReference type="InParanoid" id="A0A0C3J1N3"/>
<proteinExistence type="predicted"/>
<dbReference type="EMBL" id="KN831978">
    <property type="protein sequence ID" value="KIO02993.1"/>
    <property type="molecule type" value="Genomic_DNA"/>
</dbReference>